<feature type="active site" description="Proton acceptor" evidence="5">
    <location>
        <position position="219"/>
    </location>
</feature>
<feature type="binding site" evidence="7">
    <location>
        <position position="315"/>
    </location>
    <ligand>
        <name>a divalent metal cation</name>
        <dbReference type="ChEBI" id="CHEBI:60240"/>
    </ligand>
</feature>
<dbReference type="InterPro" id="IPR015884">
    <property type="entry name" value="Malic_enzyme_CS"/>
</dbReference>
<dbReference type="Pfam" id="PF00390">
    <property type="entry name" value="malic"/>
    <property type="match status" value="1"/>
</dbReference>
<dbReference type="AlphaFoldDB" id="A0A097IUI3"/>
<feature type="active site" description="Proton donor" evidence="5">
    <location>
        <position position="148"/>
    </location>
</feature>
<dbReference type="InterPro" id="IPR012302">
    <property type="entry name" value="Malic_NAD-bd"/>
</dbReference>
<accession>A0A097IUI3</accession>
<evidence type="ECO:0000313" key="11">
    <source>
        <dbReference type="EMBL" id="AIT70113.1"/>
    </source>
</evidence>
<dbReference type="EMBL" id="KM113527">
    <property type="protein sequence ID" value="AIT70113.1"/>
    <property type="molecule type" value="mRNA"/>
</dbReference>
<dbReference type="GO" id="GO:0006108">
    <property type="term" value="P:malate metabolic process"/>
    <property type="evidence" value="ECO:0007669"/>
    <property type="project" value="TreeGrafter"/>
</dbReference>
<dbReference type="PANTHER" id="PTHR23406">
    <property type="entry name" value="MALIC ENZYME-RELATED"/>
    <property type="match status" value="1"/>
</dbReference>
<dbReference type="Gene3D" id="3.40.50.10380">
    <property type="entry name" value="Malic enzyme, N-terminal domain"/>
    <property type="match status" value="1"/>
</dbReference>
<dbReference type="GO" id="GO:0004471">
    <property type="term" value="F:malate dehydrogenase (decarboxylating) (NAD+) activity"/>
    <property type="evidence" value="ECO:0007669"/>
    <property type="project" value="TreeGrafter"/>
</dbReference>
<evidence type="ECO:0000256" key="5">
    <source>
        <dbReference type="PIRSR" id="PIRSR000106-1"/>
    </source>
</evidence>
<evidence type="ECO:0000256" key="1">
    <source>
        <dbReference type="ARBA" id="ARBA00001936"/>
    </source>
</evidence>
<feature type="domain" description="Malic enzyme N-terminal" evidence="10">
    <location>
        <begin position="125"/>
        <end position="305"/>
    </location>
</feature>
<dbReference type="PIRSF" id="PIRSF000106">
    <property type="entry name" value="ME"/>
    <property type="match status" value="1"/>
</dbReference>
<dbReference type="SUPFAM" id="SSF51735">
    <property type="entry name" value="NAD(P)-binding Rossmann-fold domains"/>
    <property type="match status" value="1"/>
</dbReference>
<evidence type="ECO:0000256" key="6">
    <source>
        <dbReference type="PIRSR" id="PIRSR000106-2"/>
    </source>
</evidence>
<dbReference type="GO" id="GO:0005739">
    <property type="term" value="C:mitochondrion"/>
    <property type="evidence" value="ECO:0007669"/>
    <property type="project" value="TreeGrafter"/>
</dbReference>
<dbReference type="NCBIfam" id="NF010052">
    <property type="entry name" value="PRK13529.1"/>
    <property type="match status" value="1"/>
</dbReference>
<dbReference type="SMART" id="SM00919">
    <property type="entry name" value="Malic_M"/>
    <property type="match status" value="1"/>
</dbReference>
<dbReference type="SMART" id="SM01274">
    <property type="entry name" value="malic"/>
    <property type="match status" value="1"/>
</dbReference>
<reference evidence="11" key="1">
    <citation type="journal article" date="2014" name="PLoS ONE">
        <title>Phylogeny of c4-photosynthesis enzymes based on algal transcriptomic and genomic data supports an archaeal/proteobacterial origin and multiple duplication for most c4-related genes.</title>
        <authorList>
            <person name="Chi S."/>
            <person name="Wu S."/>
            <person name="Yu J."/>
            <person name="Wang X."/>
            <person name="Tang X."/>
            <person name="Liu T."/>
        </authorList>
    </citation>
    <scope>NUCLEOTIDE SEQUENCE</scope>
    <source>
        <strain evidence="11">XAXW-2024253</strain>
    </source>
</reference>
<comment type="cofactor">
    <cofactor evidence="1">
        <name>Mn(2+)</name>
        <dbReference type="ChEBI" id="CHEBI:29035"/>
    </cofactor>
</comment>
<evidence type="ECO:0000259" key="10">
    <source>
        <dbReference type="SMART" id="SM01274"/>
    </source>
</evidence>
<dbReference type="PRINTS" id="PR00072">
    <property type="entry name" value="MALOXRDTASE"/>
</dbReference>
<dbReference type="PROSITE" id="PS00331">
    <property type="entry name" value="MALIC_ENZYMES"/>
    <property type="match status" value="1"/>
</dbReference>
<dbReference type="InterPro" id="IPR046346">
    <property type="entry name" value="Aminoacid_DH-like_N_sf"/>
</dbReference>
<evidence type="ECO:0000259" key="9">
    <source>
        <dbReference type="SMART" id="SM00919"/>
    </source>
</evidence>
<dbReference type="PANTHER" id="PTHR23406:SF32">
    <property type="entry name" value="NADP-DEPENDENT MALIC ENZYME"/>
    <property type="match status" value="1"/>
</dbReference>
<evidence type="ECO:0000256" key="3">
    <source>
        <dbReference type="ARBA" id="ARBA00022723"/>
    </source>
</evidence>
<dbReference type="SUPFAM" id="SSF53223">
    <property type="entry name" value="Aminoacid dehydrogenase-like, N-terminal domain"/>
    <property type="match status" value="1"/>
</dbReference>
<dbReference type="Gene3D" id="3.40.50.720">
    <property type="entry name" value="NAD(P)-binding Rossmann-like Domain"/>
    <property type="match status" value="1"/>
</dbReference>
<gene>
    <name evidence="11" type="primary">me</name>
</gene>
<dbReference type="GO" id="GO:0046872">
    <property type="term" value="F:metal ion binding"/>
    <property type="evidence" value="ECO:0007669"/>
    <property type="project" value="UniProtKB-KW"/>
</dbReference>
<feature type="binding site" evidence="6">
    <location>
        <position position="201"/>
    </location>
    <ligand>
        <name>(S)-malate</name>
        <dbReference type="ChEBI" id="CHEBI:15589"/>
    </ligand>
</feature>
<organism evidence="11">
    <name type="scientific">Melanothamnus japonicus</name>
    <dbReference type="NCBI Taxonomy" id="2608613"/>
    <lineage>
        <taxon>Eukaryota</taxon>
        <taxon>Rhodophyta</taxon>
        <taxon>Florideophyceae</taxon>
        <taxon>Rhodymeniophycidae</taxon>
        <taxon>Ceramiales</taxon>
        <taxon>Rhodomelaceae</taxon>
        <taxon>Polysiphonioideae</taxon>
        <taxon>Melanothamnus</taxon>
    </lineage>
</organism>
<dbReference type="InterPro" id="IPR012301">
    <property type="entry name" value="Malic_N_dom"/>
</dbReference>
<dbReference type="InterPro" id="IPR001891">
    <property type="entry name" value="Malic_OxRdtase"/>
</dbReference>
<dbReference type="Pfam" id="PF03949">
    <property type="entry name" value="Malic_M"/>
    <property type="match status" value="1"/>
</dbReference>
<protein>
    <recommendedName>
        <fullName evidence="8">Malic enzyme</fullName>
    </recommendedName>
</protein>
<feature type="binding site" evidence="7">
    <location>
        <position position="290"/>
    </location>
    <ligand>
        <name>a divalent metal cation</name>
        <dbReference type="ChEBI" id="CHEBI:60240"/>
    </ligand>
</feature>
<dbReference type="InterPro" id="IPR036291">
    <property type="entry name" value="NAD(P)-bd_dom_sf"/>
</dbReference>
<sequence length="615" mass="68551">MPSFLSCVAPLCRAFRPLAIFNHKTHRQNPLFAALFSSSSRPRSTVSAERSREVIKTKQRRLSVIHDPYLNRGTGFSADERERLCLRGLVPPREQQLEQQIKRVMATYYRQRSNLDKFQYLSLLMDRNTVLFYRILNDYFPELAPIVYTPTVGEACQKFHAIYRRTRGMYFSMDDRNHFRTMVYNWPRPHVDVIVVTDGSRVLALGDLGCNSMNIPIGKLALYVSAAGLNPLRVLPVVLDVGTDNDELRENSLYLGLPKKRLKGQAYLELIDEWISAIRQRWPDVLIQFEDFSSDVANTLLERHRYASAPVFNDDIQSTGCVAVATILSSLRARGKPISAITNETIVCTGAGSAGLGVCHAIVDAMVDAGSSRDEAYSRFYVLDKDGLLGEGATNRVHESAHKFIRSDLEDGMKLEDVVRKVQPSILLGLSGQGGLFTEQIIRDMAKFQKQPVILPMSNPSDASECTASDTFRWTNGRAIFASGSPFNNVTLGDGQLCHSNQANNVYSFPGLGLAVTALRISCVTDSMFLAAAKRIAQLLPDREVQNGLLFPPVKDLRSVSAEVAAAVGMVAVEEGLVREQIDDKLRTDAKAMHAFMHSQMWQPKYSHLVAEQAV</sequence>
<keyword evidence="3 7" id="KW-0479">Metal-binding</keyword>
<feature type="domain" description="Malic enzyme NAD-binding" evidence="9">
    <location>
        <begin position="316"/>
        <end position="573"/>
    </location>
</feature>
<comment type="cofactor">
    <cofactor evidence="7">
        <name>Mg(2+)</name>
        <dbReference type="ChEBI" id="CHEBI:18420"/>
    </cofactor>
    <cofactor evidence="7">
        <name>Mn(2+)</name>
        <dbReference type="ChEBI" id="CHEBI:29035"/>
    </cofactor>
    <text evidence="7">Divalent metal cations. Prefers magnesium or manganese.</text>
</comment>
<proteinExistence type="evidence at transcript level"/>
<keyword evidence="4 8" id="KW-0560">Oxidoreductase</keyword>
<evidence type="ECO:0000256" key="8">
    <source>
        <dbReference type="RuleBase" id="RU003426"/>
    </source>
</evidence>
<evidence type="ECO:0000256" key="7">
    <source>
        <dbReference type="PIRSR" id="PIRSR000106-3"/>
    </source>
</evidence>
<evidence type="ECO:0000256" key="2">
    <source>
        <dbReference type="ARBA" id="ARBA00008785"/>
    </source>
</evidence>
<feature type="binding site" evidence="7">
    <location>
        <position position="291"/>
    </location>
    <ligand>
        <name>a divalent metal cation</name>
        <dbReference type="ChEBI" id="CHEBI:60240"/>
    </ligand>
</feature>
<feature type="binding site" evidence="6">
    <location>
        <position position="459"/>
    </location>
    <ligand>
        <name>(S)-malate</name>
        <dbReference type="ChEBI" id="CHEBI:15589"/>
    </ligand>
</feature>
<name>A0A097IUI3_9FLOR</name>
<dbReference type="GO" id="GO:0051287">
    <property type="term" value="F:NAD binding"/>
    <property type="evidence" value="ECO:0007669"/>
    <property type="project" value="InterPro"/>
</dbReference>
<comment type="similarity">
    <text evidence="2 8">Belongs to the malic enzymes family.</text>
</comment>
<feature type="binding site" evidence="6">
    <location>
        <position position="504"/>
    </location>
    <ligand>
        <name>(S)-malate</name>
        <dbReference type="ChEBI" id="CHEBI:15589"/>
    </ligand>
</feature>
<evidence type="ECO:0000256" key="4">
    <source>
        <dbReference type="ARBA" id="ARBA00023002"/>
    </source>
</evidence>
<dbReference type="InterPro" id="IPR037062">
    <property type="entry name" value="Malic_N_dom_sf"/>
</dbReference>